<dbReference type="AlphaFoldDB" id="M3AR92"/>
<dbReference type="HOGENOM" id="CLU_575115_0_0_1"/>
<accession>M3AR92</accession>
<feature type="region of interest" description="Disordered" evidence="1">
    <location>
        <begin position="194"/>
        <end position="214"/>
    </location>
</feature>
<reference evidence="2 3" key="1">
    <citation type="journal article" date="2012" name="PLoS Pathog.">
        <title>Diverse lifestyles and strategies of plant pathogenesis encoded in the genomes of eighteen Dothideomycetes fungi.</title>
        <authorList>
            <person name="Ohm R.A."/>
            <person name="Feau N."/>
            <person name="Henrissat B."/>
            <person name="Schoch C.L."/>
            <person name="Horwitz B.A."/>
            <person name="Barry K.W."/>
            <person name="Condon B.J."/>
            <person name="Copeland A.C."/>
            <person name="Dhillon B."/>
            <person name="Glaser F."/>
            <person name="Hesse C.N."/>
            <person name="Kosti I."/>
            <person name="LaButti K."/>
            <person name="Lindquist E.A."/>
            <person name="Lucas S."/>
            <person name="Salamov A.A."/>
            <person name="Bradshaw R.E."/>
            <person name="Ciuffetti L."/>
            <person name="Hamelin R.C."/>
            <person name="Kema G.H.J."/>
            <person name="Lawrence C."/>
            <person name="Scott J.A."/>
            <person name="Spatafora J.W."/>
            <person name="Turgeon B.G."/>
            <person name="de Wit P.J.G.M."/>
            <person name="Zhong S."/>
            <person name="Goodwin S.B."/>
            <person name="Grigoriev I.V."/>
        </authorList>
    </citation>
    <scope>NUCLEOTIDE SEQUENCE [LARGE SCALE GENOMIC DNA]</scope>
    <source>
        <strain evidence="2 3">SO2202</strain>
    </source>
</reference>
<dbReference type="Proteomes" id="UP000016931">
    <property type="component" value="Unassembled WGS sequence"/>
</dbReference>
<evidence type="ECO:0000313" key="2">
    <source>
        <dbReference type="EMBL" id="EMF07984.1"/>
    </source>
</evidence>
<dbReference type="InterPro" id="IPR028018">
    <property type="entry name" value="DUF4646"/>
</dbReference>
<feature type="compositionally biased region" description="Low complexity" evidence="1">
    <location>
        <begin position="199"/>
        <end position="209"/>
    </location>
</feature>
<protein>
    <submittedName>
        <fullName evidence="2">Uncharacterized protein</fullName>
    </submittedName>
</protein>
<gene>
    <name evidence="2" type="ORF">SEPMUDRAFT_152305</name>
</gene>
<evidence type="ECO:0000256" key="1">
    <source>
        <dbReference type="SAM" id="MobiDB-lite"/>
    </source>
</evidence>
<dbReference type="EMBL" id="KB456272">
    <property type="protein sequence ID" value="EMF07984.1"/>
    <property type="molecule type" value="Genomic_DNA"/>
</dbReference>
<dbReference type="eggNOG" id="ENOG502RH61">
    <property type="taxonomic scope" value="Eukaryota"/>
</dbReference>
<name>M3AR92_SPHMS</name>
<sequence>MQSMRRSFSPDSFVRGPHPLAPRSLHVYTRGALLTSGFAYHPRLFDLNIHPIMWDKFTSQIVATARLSPAERARVWAVGTAAAMTTSFPESCHIGQNKSRRIQESKVREGLQNGSEDSLGDLLHQWNAGYFSERGLLARLDLNEAVQNSSPQQSKAMRRGSHWYAHKEDRELVRAERKFSIVITQIQHGEGLADSVQTSYSSGNTSPSSDQKSSIEVTGFKPLPELPTGAHPLIDVMNYWTNFDKPNQHPDALPTANQFAELEGDSHRILLNDQAIVPEDPFIGPLPLEEYSEFISQLYSQVAGQQSTVATQPASKLQPIEDESQMVAETHPLPLTQETMSEQEAMGNWPLPRDLPPNGNLLAQAEVAKACTAEPVAAHSEMTPKYRTAQPAQYRLYPNMSPTERSVRSFRTTGSTLEIAPSVQSTAIPRDIEEPRSKAMASPTASFFLPLDMKGVGTTLDFDPQLTIKDMATAH</sequence>
<dbReference type="RefSeq" id="XP_016756105.1">
    <property type="nucleotide sequence ID" value="XM_016907364.1"/>
</dbReference>
<dbReference type="GeneID" id="27904501"/>
<proteinExistence type="predicted"/>
<organism evidence="2 3">
    <name type="scientific">Sphaerulina musiva (strain SO2202)</name>
    <name type="common">Poplar stem canker fungus</name>
    <name type="synonym">Septoria musiva</name>
    <dbReference type="NCBI Taxonomy" id="692275"/>
    <lineage>
        <taxon>Eukaryota</taxon>
        <taxon>Fungi</taxon>
        <taxon>Dikarya</taxon>
        <taxon>Ascomycota</taxon>
        <taxon>Pezizomycotina</taxon>
        <taxon>Dothideomycetes</taxon>
        <taxon>Dothideomycetidae</taxon>
        <taxon>Mycosphaerellales</taxon>
        <taxon>Mycosphaerellaceae</taxon>
        <taxon>Sphaerulina</taxon>
    </lineage>
</organism>
<evidence type="ECO:0000313" key="3">
    <source>
        <dbReference type="Proteomes" id="UP000016931"/>
    </source>
</evidence>
<dbReference type="OrthoDB" id="3638448at2759"/>
<dbReference type="Pfam" id="PF15496">
    <property type="entry name" value="DUF4646"/>
    <property type="match status" value="1"/>
</dbReference>
<keyword evidence="3" id="KW-1185">Reference proteome</keyword>